<dbReference type="Gene3D" id="3.30.70.20">
    <property type="match status" value="1"/>
</dbReference>
<evidence type="ECO:0000256" key="1">
    <source>
        <dbReference type="ARBA" id="ARBA00022723"/>
    </source>
</evidence>
<evidence type="ECO:0000313" key="6">
    <source>
        <dbReference type="Proteomes" id="UP000010412"/>
    </source>
</evidence>
<proteinExistence type="predicted"/>
<name>A0ABP2SU49_9FIRM</name>
<keyword evidence="3" id="KW-0411">Iron-sulfur</keyword>
<dbReference type="Pfam" id="PF13187">
    <property type="entry name" value="Fer4_9"/>
    <property type="match status" value="1"/>
</dbReference>
<dbReference type="SUPFAM" id="SSF54862">
    <property type="entry name" value="4Fe-4S ferredoxins"/>
    <property type="match status" value="1"/>
</dbReference>
<dbReference type="PROSITE" id="PS51379">
    <property type="entry name" value="4FE4S_FER_2"/>
    <property type="match status" value="2"/>
</dbReference>
<evidence type="ECO:0000313" key="5">
    <source>
        <dbReference type="EMBL" id="EKY20382.1"/>
    </source>
</evidence>
<comment type="caution">
    <text evidence="5">The sequence shown here is derived from an EMBL/GenBank/DDBJ whole genome shotgun (WGS) entry which is preliminary data.</text>
</comment>
<dbReference type="PROSITE" id="PS00198">
    <property type="entry name" value="4FE4S_FER_1"/>
    <property type="match status" value="2"/>
</dbReference>
<dbReference type="RefSeq" id="WP_005384141.1">
    <property type="nucleotide sequence ID" value="NZ_KB291590.1"/>
</dbReference>
<keyword evidence="1" id="KW-0479">Metal-binding</keyword>
<sequence length="91" mass="9953">MLFTVNTEVCTRCGLCVADCPTGLLVMSENGPVTGKGGCISCGHCISVCPTLALDSDMTPRKEQIDITKEQKLTPEQAELFLRSRRSIRNY</sequence>
<feature type="domain" description="4Fe-4S ferredoxin-type" evidence="4">
    <location>
        <begin position="1"/>
        <end position="30"/>
    </location>
</feature>
<gene>
    <name evidence="5" type="ORF">HMPREF0870_00837</name>
</gene>
<reference evidence="5 6" key="1">
    <citation type="submission" date="2012-05" db="EMBL/GenBank/DDBJ databases">
        <authorList>
            <person name="Weinstock G."/>
            <person name="Sodergren E."/>
            <person name="Lobos E.A."/>
            <person name="Fulton L."/>
            <person name="Fulton R."/>
            <person name="Courtney L."/>
            <person name="Fronick C."/>
            <person name="O'Laughlin M."/>
            <person name="Godfrey J."/>
            <person name="Wilson R.M."/>
            <person name="Miner T."/>
            <person name="Farmer C."/>
            <person name="Delehaunty K."/>
            <person name="Cordes M."/>
            <person name="Minx P."/>
            <person name="Tomlinson C."/>
            <person name="Chen J."/>
            <person name="Wollam A."/>
            <person name="Pepin K.H."/>
            <person name="Bhonagiri V."/>
            <person name="Zhang X."/>
            <person name="Suruliraj S."/>
            <person name="Warren W."/>
            <person name="Mitreva M."/>
            <person name="Mardis E.R."/>
            <person name="Wilson R.K."/>
        </authorList>
    </citation>
    <scope>NUCLEOTIDE SEQUENCE [LARGE SCALE GENOMIC DNA]</scope>
    <source>
        <strain evidence="5 6">KON</strain>
    </source>
</reference>
<evidence type="ECO:0000259" key="4">
    <source>
        <dbReference type="PROSITE" id="PS51379"/>
    </source>
</evidence>
<feature type="domain" description="4Fe-4S ferredoxin-type" evidence="4">
    <location>
        <begin position="39"/>
        <end position="59"/>
    </location>
</feature>
<dbReference type="InterPro" id="IPR017896">
    <property type="entry name" value="4Fe4S_Fe-S-bd"/>
</dbReference>
<dbReference type="EMBL" id="AMEX01000010">
    <property type="protein sequence ID" value="EKY20382.1"/>
    <property type="molecule type" value="Genomic_DNA"/>
</dbReference>
<evidence type="ECO:0000256" key="3">
    <source>
        <dbReference type="ARBA" id="ARBA00023014"/>
    </source>
</evidence>
<dbReference type="PANTHER" id="PTHR43122">
    <property type="entry name" value="FERREDOXIN SUBUNIT OF PYRUVATE:FLAVODOXIN OXIDOREDUCTASE-RELATED"/>
    <property type="match status" value="1"/>
</dbReference>
<keyword evidence="6" id="KW-1185">Reference proteome</keyword>
<evidence type="ECO:0000256" key="2">
    <source>
        <dbReference type="ARBA" id="ARBA00023004"/>
    </source>
</evidence>
<dbReference type="InterPro" id="IPR017900">
    <property type="entry name" value="4Fe4S_Fe_S_CS"/>
</dbReference>
<accession>A0ABP2SU49</accession>
<dbReference type="Proteomes" id="UP000010412">
    <property type="component" value="Unassembled WGS sequence"/>
</dbReference>
<dbReference type="PANTHER" id="PTHR43122:SF1">
    <property type="entry name" value="IRON-SULFUR-BINDING PROTEIN"/>
    <property type="match status" value="1"/>
</dbReference>
<keyword evidence="2" id="KW-0408">Iron</keyword>
<protein>
    <submittedName>
        <fullName evidence="5">4Fe-4S binding domain protein</fullName>
    </submittedName>
</protein>
<organism evidence="5 6">
    <name type="scientific">Veillonella atypica KON</name>
    <dbReference type="NCBI Taxonomy" id="1128111"/>
    <lineage>
        <taxon>Bacteria</taxon>
        <taxon>Bacillati</taxon>
        <taxon>Bacillota</taxon>
        <taxon>Negativicutes</taxon>
        <taxon>Veillonellales</taxon>
        <taxon>Veillonellaceae</taxon>
        <taxon>Veillonella</taxon>
    </lineage>
</organism>